<sequence>MNLEIARPQASPGDLAASNVDKPDTATSAVSVVHQGELMARLRMSLTAAVLAGAALLTSAGPAAACRLDPRADPTTWEYDGVYACTKAPVGHGVRTYTKPSPVAFVVIKTGKTYFVSELGDANEGDRTYTFDKPIRFVITCDFTDA</sequence>
<proteinExistence type="predicted"/>
<dbReference type="EMBL" id="BJUB01000004">
    <property type="protein sequence ID" value="GEK21126.1"/>
    <property type="molecule type" value="Genomic_DNA"/>
</dbReference>
<evidence type="ECO:0000313" key="3">
    <source>
        <dbReference type="Proteomes" id="UP000321118"/>
    </source>
</evidence>
<dbReference type="AlphaFoldDB" id="A0A510V2U3"/>
<name>A0A510V2U3_9CELL</name>
<comment type="caution">
    <text evidence="2">The sequence shown here is derived from an EMBL/GenBank/DDBJ whole genome shotgun (WGS) entry which is preliminary data.</text>
</comment>
<keyword evidence="3" id="KW-1185">Reference proteome</keyword>
<organism evidence="2 3">
    <name type="scientific">Cellulomonas xylanilytica</name>
    <dbReference type="NCBI Taxonomy" id="233583"/>
    <lineage>
        <taxon>Bacteria</taxon>
        <taxon>Bacillati</taxon>
        <taxon>Actinomycetota</taxon>
        <taxon>Actinomycetes</taxon>
        <taxon>Micrococcales</taxon>
        <taxon>Cellulomonadaceae</taxon>
        <taxon>Cellulomonas</taxon>
    </lineage>
</organism>
<evidence type="ECO:0000313" key="2">
    <source>
        <dbReference type="EMBL" id="GEK21126.1"/>
    </source>
</evidence>
<protein>
    <submittedName>
        <fullName evidence="2">Uncharacterized protein</fullName>
    </submittedName>
</protein>
<gene>
    <name evidence="2" type="ORF">CXY01_16460</name>
</gene>
<evidence type="ECO:0000256" key="1">
    <source>
        <dbReference type="SAM" id="MobiDB-lite"/>
    </source>
</evidence>
<accession>A0A510V2U3</accession>
<feature type="region of interest" description="Disordered" evidence="1">
    <location>
        <begin position="1"/>
        <end position="22"/>
    </location>
</feature>
<dbReference type="Proteomes" id="UP000321118">
    <property type="component" value="Unassembled WGS sequence"/>
</dbReference>
<reference evidence="2 3" key="1">
    <citation type="submission" date="2019-07" db="EMBL/GenBank/DDBJ databases">
        <title>Whole genome shotgun sequence of Cellulomonas xylanilytica NBRC 101102.</title>
        <authorList>
            <person name="Hosoyama A."/>
            <person name="Uohara A."/>
            <person name="Ohji S."/>
            <person name="Ichikawa N."/>
        </authorList>
    </citation>
    <scope>NUCLEOTIDE SEQUENCE [LARGE SCALE GENOMIC DNA]</scope>
    <source>
        <strain evidence="2 3">NBRC 101102</strain>
    </source>
</reference>